<keyword evidence="3" id="KW-1185">Reference proteome</keyword>
<feature type="domain" description="Protein kinase" evidence="1">
    <location>
        <begin position="22"/>
        <end position="279"/>
    </location>
</feature>
<evidence type="ECO:0000313" key="3">
    <source>
        <dbReference type="Proteomes" id="UP000807342"/>
    </source>
</evidence>
<dbReference type="PANTHER" id="PTHR44329">
    <property type="entry name" value="SERINE/THREONINE-PROTEIN KINASE TNNI3K-RELATED"/>
    <property type="match status" value="1"/>
</dbReference>
<dbReference type="SMART" id="SM00220">
    <property type="entry name" value="S_TKc"/>
    <property type="match status" value="1"/>
</dbReference>
<keyword evidence="2" id="KW-0808">Transferase</keyword>
<dbReference type="GO" id="GO:0005524">
    <property type="term" value="F:ATP binding"/>
    <property type="evidence" value="ECO:0007669"/>
    <property type="project" value="InterPro"/>
</dbReference>
<dbReference type="InterPro" id="IPR051681">
    <property type="entry name" value="Ser/Thr_Kinases-Pseudokinases"/>
</dbReference>
<dbReference type="PROSITE" id="PS50011">
    <property type="entry name" value="PROTEIN_KINASE_DOM"/>
    <property type="match status" value="1"/>
</dbReference>
<protein>
    <submittedName>
        <fullName evidence="2">Kinase-like protein</fullName>
    </submittedName>
</protein>
<keyword evidence="2" id="KW-0418">Kinase</keyword>
<evidence type="ECO:0000259" key="1">
    <source>
        <dbReference type="PROSITE" id="PS50011"/>
    </source>
</evidence>
<sequence>MLCKLATSARVYPSHFVLKDVTYEDRYATKGGFASVHKGLYRKMNVCIKLIENQTDISACIKELILWAHLLHPNILPFHGVYQVSGDSNICLISPWMDNGTLCEYSNKLTPASRLPLISDVIDGLLYLHELNIVHSDLKGANVLVSDQGRALITDFGISHIATATAGQKCTSSLIGATARWAPPEAFDREGPIRPTKPQDVWSFGCLCYEVLSRKPPFHQYQRDYQLIAALIRKETPLRPEPGHEDWDEINDLVWALMETRWRCSPEDRLDIQSIHGHFAKLDFQDDRPELSRSSRKGLTQDGSINFDQVARILSEAPLSGCGNTSSAASEK</sequence>
<dbReference type="PANTHER" id="PTHR44329:SF261">
    <property type="entry name" value="ZINC FINGER CONTAINING PROTEIN KINASE-RELATED"/>
    <property type="match status" value="1"/>
</dbReference>
<name>A0A9P6C3I8_9AGAR</name>
<dbReference type="Proteomes" id="UP000807342">
    <property type="component" value="Unassembled WGS sequence"/>
</dbReference>
<gene>
    <name evidence="2" type="ORF">P691DRAFT_706947</name>
</gene>
<organism evidence="2 3">
    <name type="scientific">Macrolepiota fuliginosa MF-IS2</name>
    <dbReference type="NCBI Taxonomy" id="1400762"/>
    <lineage>
        <taxon>Eukaryota</taxon>
        <taxon>Fungi</taxon>
        <taxon>Dikarya</taxon>
        <taxon>Basidiomycota</taxon>
        <taxon>Agaricomycotina</taxon>
        <taxon>Agaricomycetes</taxon>
        <taxon>Agaricomycetidae</taxon>
        <taxon>Agaricales</taxon>
        <taxon>Agaricineae</taxon>
        <taxon>Agaricaceae</taxon>
        <taxon>Macrolepiota</taxon>
    </lineage>
</organism>
<dbReference type="InterPro" id="IPR000719">
    <property type="entry name" value="Prot_kinase_dom"/>
</dbReference>
<proteinExistence type="predicted"/>
<dbReference type="Pfam" id="PF00069">
    <property type="entry name" value="Pkinase"/>
    <property type="match status" value="1"/>
</dbReference>
<dbReference type="InterPro" id="IPR011009">
    <property type="entry name" value="Kinase-like_dom_sf"/>
</dbReference>
<reference evidence="2" key="1">
    <citation type="submission" date="2020-11" db="EMBL/GenBank/DDBJ databases">
        <authorList>
            <consortium name="DOE Joint Genome Institute"/>
            <person name="Ahrendt S."/>
            <person name="Riley R."/>
            <person name="Andreopoulos W."/>
            <person name="Labutti K."/>
            <person name="Pangilinan J."/>
            <person name="Ruiz-Duenas F.J."/>
            <person name="Barrasa J.M."/>
            <person name="Sanchez-Garcia M."/>
            <person name="Camarero S."/>
            <person name="Miyauchi S."/>
            <person name="Serrano A."/>
            <person name="Linde D."/>
            <person name="Babiker R."/>
            <person name="Drula E."/>
            <person name="Ayuso-Fernandez I."/>
            <person name="Pacheco R."/>
            <person name="Padilla G."/>
            <person name="Ferreira P."/>
            <person name="Barriuso J."/>
            <person name="Kellner H."/>
            <person name="Castanera R."/>
            <person name="Alfaro M."/>
            <person name="Ramirez L."/>
            <person name="Pisabarro A.G."/>
            <person name="Kuo A."/>
            <person name="Tritt A."/>
            <person name="Lipzen A."/>
            <person name="He G."/>
            <person name="Yan M."/>
            <person name="Ng V."/>
            <person name="Cullen D."/>
            <person name="Martin F."/>
            <person name="Rosso M.-N."/>
            <person name="Henrissat B."/>
            <person name="Hibbett D."/>
            <person name="Martinez A.T."/>
            <person name="Grigoriev I.V."/>
        </authorList>
    </citation>
    <scope>NUCLEOTIDE SEQUENCE</scope>
    <source>
        <strain evidence="2">MF-IS2</strain>
    </source>
</reference>
<dbReference type="AlphaFoldDB" id="A0A9P6C3I8"/>
<evidence type="ECO:0000313" key="2">
    <source>
        <dbReference type="EMBL" id="KAF9447338.1"/>
    </source>
</evidence>
<dbReference type="EMBL" id="MU151204">
    <property type="protein sequence ID" value="KAF9447338.1"/>
    <property type="molecule type" value="Genomic_DNA"/>
</dbReference>
<dbReference type="GO" id="GO:0004674">
    <property type="term" value="F:protein serine/threonine kinase activity"/>
    <property type="evidence" value="ECO:0007669"/>
    <property type="project" value="TreeGrafter"/>
</dbReference>
<dbReference type="Gene3D" id="1.10.510.10">
    <property type="entry name" value="Transferase(Phosphotransferase) domain 1"/>
    <property type="match status" value="1"/>
</dbReference>
<dbReference type="SUPFAM" id="SSF56112">
    <property type="entry name" value="Protein kinase-like (PK-like)"/>
    <property type="match status" value="1"/>
</dbReference>
<dbReference type="PROSITE" id="PS00108">
    <property type="entry name" value="PROTEIN_KINASE_ST"/>
    <property type="match status" value="1"/>
</dbReference>
<comment type="caution">
    <text evidence="2">The sequence shown here is derived from an EMBL/GenBank/DDBJ whole genome shotgun (WGS) entry which is preliminary data.</text>
</comment>
<dbReference type="OrthoDB" id="346907at2759"/>
<accession>A0A9P6C3I8</accession>
<dbReference type="InterPro" id="IPR008271">
    <property type="entry name" value="Ser/Thr_kinase_AS"/>
</dbReference>